<keyword evidence="2" id="KW-1185">Reference proteome</keyword>
<dbReference type="PIRSF" id="PIRSF031568">
    <property type="entry name" value="UCP031568"/>
    <property type="match status" value="1"/>
</dbReference>
<evidence type="ECO:0000313" key="1">
    <source>
        <dbReference type="EMBL" id="MEO1771111.1"/>
    </source>
</evidence>
<dbReference type="Proteomes" id="UP000664357">
    <property type="component" value="Unassembled WGS sequence"/>
</dbReference>
<evidence type="ECO:0000313" key="2">
    <source>
        <dbReference type="Proteomes" id="UP000664357"/>
    </source>
</evidence>
<reference evidence="1 2" key="2">
    <citation type="submission" date="2024-02" db="EMBL/GenBank/DDBJ databases">
        <title>The Genome Sequence of Enterococcus sp. DIV0159.</title>
        <authorList>
            <person name="Earl A."/>
            <person name="Manson A."/>
            <person name="Gilmore M."/>
            <person name="Sanders J."/>
            <person name="Shea T."/>
            <person name="Howe W."/>
            <person name="Livny J."/>
            <person name="Cuomo C."/>
            <person name="Neafsey D."/>
            <person name="Birren B."/>
        </authorList>
    </citation>
    <scope>NUCLEOTIDE SEQUENCE [LARGE SCALE GENOMIC DNA]</scope>
    <source>
        <strain evidence="1 2">665A</strain>
    </source>
</reference>
<reference evidence="1 2" key="1">
    <citation type="submission" date="2021-03" db="EMBL/GenBank/DDBJ databases">
        <authorList>
            <person name="Gilmore M.S."/>
            <person name="Schwartzman J."/>
            <person name="Van Tyne D."/>
            <person name="Martin M."/>
            <person name="Earl A.M."/>
            <person name="Manson A.L."/>
            <person name="Straub T."/>
            <person name="Salamzade R."/>
            <person name="Saavedra J."/>
            <person name="Lebreton F."/>
            <person name="Prichula J."/>
            <person name="Schaufler K."/>
            <person name="Gaca A."/>
            <person name="Sgardioli B."/>
            <person name="Wagenaar J."/>
            <person name="Strong T."/>
        </authorList>
    </citation>
    <scope>NUCLEOTIDE SEQUENCE [LARGE SCALE GENOMIC DNA]</scope>
    <source>
        <strain evidence="1 2">665A</strain>
    </source>
</reference>
<dbReference type="InterPro" id="IPR009530">
    <property type="entry name" value="DUF1149"/>
</dbReference>
<sequence length="131" mass="14901">MDIHRRNPLVESFHYDRIQDTTEQQLLNLSILPLDTEQPESLEQQTCTIGTRLDFSLTVKQFKVSGGISQINHIKNKLVESQDDLTESEITELVTPLLEIVQRLTYETSEIALNEPGTFLDFNQVNGSSPL</sequence>
<name>A0ABV0ER66_9ENTE</name>
<dbReference type="Pfam" id="PF06619">
    <property type="entry name" value="DUF1149"/>
    <property type="match status" value="1"/>
</dbReference>
<proteinExistence type="predicted"/>
<gene>
    <name evidence="1" type="ORF">JZO67_003085</name>
</gene>
<protein>
    <submittedName>
        <fullName evidence="1">Uncharacterized protein</fullName>
    </submittedName>
</protein>
<accession>A0ABV0ER66</accession>
<comment type="caution">
    <text evidence="1">The sequence shown here is derived from an EMBL/GenBank/DDBJ whole genome shotgun (WGS) entry which is preliminary data.</text>
</comment>
<dbReference type="Gene3D" id="3.10.420.10">
    <property type="entry name" value="SecB-like"/>
    <property type="match status" value="1"/>
</dbReference>
<organism evidence="1 2">
    <name type="scientific">Candidatus Enterococcus ferrettii</name>
    <dbReference type="NCBI Taxonomy" id="2815324"/>
    <lineage>
        <taxon>Bacteria</taxon>
        <taxon>Bacillati</taxon>
        <taxon>Bacillota</taxon>
        <taxon>Bacilli</taxon>
        <taxon>Lactobacillales</taxon>
        <taxon>Enterococcaceae</taxon>
        <taxon>Enterococcus</taxon>
    </lineage>
</organism>
<dbReference type="RefSeq" id="WP_207705450.1">
    <property type="nucleotide sequence ID" value="NZ_JAFREL020000002.1"/>
</dbReference>
<dbReference type="SUPFAM" id="SSF54611">
    <property type="entry name" value="SecB-like"/>
    <property type="match status" value="1"/>
</dbReference>
<dbReference type="EMBL" id="JAFREL020000002">
    <property type="protein sequence ID" value="MEO1771111.1"/>
    <property type="molecule type" value="Genomic_DNA"/>
</dbReference>
<dbReference type="InterPro" id="IPR035958">
    <property type="entry name" value="SecB-like_sf"/>
</dbReference>